<feature type="transmembrane region" description="Helical" evidence="6">
    <location>
        <begin position="530"/>
        <end position="560"/>
    </location>
</feature>
<feature type="transmembrane region" description="Helical" evidence="6">
    <location>
        <begin position="572"/>
        <end position="594"/>
    </location>
</feature>
<feature type="transmembrane region" description="Helical" evidence="6">
    <location>
        <begin position="435"/>
        <end position="463"/>
    </location>
</feature>
<comment type="function">
    <text evidence="6">Choline transporter.</text>
</comment>
<comment type="similarity">
    <text evidence="2 6">Belongs to the CTL (choline transporter-like) family.</text>
</comment>
<dbReference type="GeneTree" id="ENSGT00940000168250"/>
<feature type="transmembrane region" description="Helical" evidence="6">
    <location>
        <begin position="335"/>
        <end position="356"/>
    </location>
</feature>
<dbReference type="GO" id="GO:0055085">
    <property type="term" value="P:transmembrane transport"/>
    <property type="evidence" value="ECO:0000318"/>
    <property type="project" value="GO_Central"/>
</dbReference>
<reference evidence="8" key="3">
    <citation type="submission" date="2025-08" db="UniProtKB">
        <authorList>
            <consortium name="Ensembl"/>
        </authorList>
    </citation>
    <scope>IDENTIFICATION</scope>
</reference>
<evidence type="ECO:0000256" key="2">
    <source>
        <dbReference type="ARBA" id="ARBA00007168"/>
    </source>
</evidence>
<dbReference type="InParanoid" id="F6ZV03"/>
<reference evidence="8" key="4">
    <citation type="submission" date="2025-09" db="UniProtKB">
        <authorList>
            <consortium name="Ensembl"/>
        </authorList>
    </citation>
    <scope>IDENTIFICATION</scope>
</reference>
<feature type="region of interest" description="Disordered" evidence="7">
    <location>
        <begin position="628"/>
        <end position="666"/>
    </location>
</feature>
<keyword evidence="3 6" id="KW-0812">Transmembrane</keyword>
<keyword evidence="5 6" id="KW-0472">Membrane</keyword>
<evidence type="ECO:0000256" key="3">
    <source>
        <dbReference type="ARBA" id="ARBA00022692"/>
    </source>
</evidence>
<evidence type="ECO:0000313" key="8">
    <source>
        <dbReference type="Ensembl" id="ENSCINP00000007587.3"/>
    </source>
</evidence>
<name>F6ZV03_CIOIN</name>
<dbReference type="OMA" id="AYICVAM"/>
<dbReference type="InterPro" id="IPR007603">
    <property type="entry name" value="Choline_transptr-like"/>
</dbReference>
<sequence>MGCCESKETPIQRISQNGKPAVPIRAKRPKDLLFLILYIAMLGGMGYIAFICIKNGDPSRYLHGVDSWGNICGKKNNEIIPGVNTSGLDRSNYTYELNMRLALDPSSLLKTGSGAAVLCVKECPAKLIQCKQLLSDNTYNLSMNVINERICTMPYGWIPAHTHIFNRCVPLQLLQVSCINQTNGTSSAQQNSAVSVIAHQMVTSVVNNWTNIVYMVLISLGISLLMIVLLQIFNRVIVVLIVILAGIGSVAATSYLWYCYAVSTGFINSTDVENTVNAVRDFQYLLPLCIAVTVATLIILILLVWVRKSLCLVVKLFDEASLAVFNMPGVLLQPFITLTSILVVLTYFLIVSAYIFSIEVPKVDISGMVSFVQNPDLSTTALIAPHIFGCLWMMEFVSGCQQVIIAEAVSSWFFNQRQKTCKYDMCPTLRPTLHLILFNLGSVALGSLVIAIVQFFRVILAYIQRQLRGKESKTVRFVLKCMACCLACFEKVLKYISRNAYICVAMYGDSFCTGAKHAVSLLIKNAQNVLALNCVSGFCLFLGKVSVVVLTAFVGVAWFTAKLGTRASAVDYGAPLTISCFCSFVIASAFFNVYSMAIDTIFLCFCDDQERNNGSDRPYFSSVALQKYMTRPPGGKTKKNKKTPAKSARTRSIHPGWWLGSGYKSK</sequence>
<feature type="transmembrane region" description="Helical" evidence="6">
    <location>
        <begin position="237"/>
        <end position="258"/>
    </location>
</feature>
<dbReference type="GO" id="GO:0022857">
    <property type="term" value="F:transmembrane transporter activity"/>
    <property type="evidence" value="ECO:0000318"/>
    <property type="project" value="GO_Central"/>
</dbReference>
<dbReference type="HOGENOM" id="CLU_461233_0_0_1"/>
<keyword evidence="9" id="KW-1185">Reference proteome</keyword>
<evidence type="ECO:0000256" key="5">
    <source>
        <dbReference type="ARBA" id="ARBA00023136"/>
    </source>
</evidence>
<protein>
    <recommendedName>
        <fullName evidence="6">Choline transporter-like protein</fullName>
    </recommendedName>
</protein>
<feature type="compositionally biased region" description="Basic residues" evidence="7">
    <location>
        <begin position="636"/>
        <end position="652"/>
    </location>
</feature>
<dbReference type="GO" id="GO:0016020">
    <property type="term" value="C:membrane"/>
    <property type="evidence" value="ECO:0000318"/>
    <property type="project" value="GO_Central"/>
</dbReference>
<dbReference type="EMBL" id="EAAA01002325">
    <property type="status" value="NOT_ANNOTATED_CDS"/>
    <property type="molecule type" value="Genomic_DNA"/>
</dbReference>
<keyword evidence="4 6" id="KW-1133">Transmembrane helix</keyword>
<dbReference type="PANTHER" id="PTHR12385:SF96">
    <property type="entry name" value="CHOLINE TRANSPORTER-LIKE PROTEIN"/>
    <property type="match status" value="1"/>
</dbReference>
<accession>F6ZV03</accession>
<evidence type="ECO:0000256" key="1">
    <source>
        <dbReference type="ARBA" id="ARBA00004141"/>
    </source>
</evidence>
<dbReference type="Pfam" id="PF04515">
    <property type="entry name" value="Choline_transpo"/>
    <property type="match status" value="1"/>
</dbReference>
<feature type="transmembrane region" description="Helical" evidence="6">
    <location>
        <begin position="284"/>
        <end position="306"/>
    </location>
</feature>
<comment type="subcellular location">
    <subcellularLocation>
        <location evidence="6">Cell membrane</location>
        <topology evidence="6">Multi-pass membrane protein</topology>
    </subcellularLocation>
    <subcellularLocation>
        <location evidence="1">Membrane</location>
        <topology evidence="1">Multi-pass membrane protein</topology>
    </subcellularLocation>
</comment>
<evidence type="ECO:0000256" key="7">
    <source>
        <dbReference type="SAM" id="MobiDB-lite"/>
    </source>
</evidence>
<feature type="transmembrane region" description="Helical" evidence="6">
    <location>
        <begin position="32"/>
        <end position="50"/>
    </location>
</feature>
<feature type="transmembrane region" description="Helical" evidence="6">
    <location>
        <begin position="212"/>
        <end position="230"/>
    </location>
</feature>
<organism evidence="8 9">
    <name type="scientific">Ciona intestinalis</name>
    <name type="common">Transparent sea squirt</name>
    <name type="synonym">Ascidia intestinalis</name>
    <dbReference type="NCBI Taxonomy" id="7719"/>
    <lineage>
        <taxon>Eukaryota</taxon>
        <taxon>Metazoa</taxon>
        <taxon>Chordata</taxon>
        <taxon>Tunicata</taxon>
        <taxon>Ascidiacea</taxon>
        <taxon>Phlebobranchia</taxon>
        <taxon>Cionidae</taxon>
        <taxon>Ciona</taxon>
    </lineage>
</organism>
<dbReference type="Ensembl" id="ENSCINT00000007587.3">
    <property type="protein sequence ID" value="ENSCINP00000007587.3"/>
    <property type="gene ID" value="ENSCING00000003677.3"/>
</dbReference>
<dbReference type="PANTHER" id="PTHR12385">
    <property type="entry name" value="CHOLINE TRANSPORTER-LIKE (SLC FAMILY 44)"/>
    <property type="match status" value="1"/>
</dbReference>
<dbReference type="GO" id="GO:0005886">
    <property type="term" value="C:plasma membrane"/>
    <property type="evidence" value="ECO:0007669"/>
    <property type="project" value="UniProtKB-SubCell"/>
</dbReference>
<evidence type="ECO:0000313" key="9">
    <source>
        <dbReference type="Proteomes" id="UP000008144"/>
    </source>
</evidence>
<reference evidence="8" key="2">
    <citation type="journal article" date="2008" name="Genome Biol.">
        <title>Improved genome assembly and evidence-based global gene model set for the chordate Ciona intestinalis: new insight into intron and operon populations.</title>
        <authorList>
            <person name="Satou Y."/>
            <person name="Mineta K."/>
            <person name="Ogasawara M."/>
            <person name="Sasakura Y."/>
            <person name="Shoguchi E."/>
            <person name="Ueno K."/>
            <person name="Yamada L."/>
            <person name="Matsumoto J."/>
            <person name="Wasserscheid J."/>
            <person name="Dewar K."/>
            <person name="Wiley G.B."/>
            <person name="Macmil S.L."/>
            <person name="Roe B.A."/>
            <person name="Zeller R.W."/>
            <person name="Hastings K.E."/>
            <person name="Lemaire P."/>
            <person name="Lindquist E."/>
            <person name="Endo T."/>
            <person name="Hotta K."/>
            <person name="Inaba K."/>
        </authorList>
    </citation>
    <scope>NUCLEOTIDE SEQUENCE [LARGE SCALE GENOMIC DNA]</scope>
    <source>
        <strain evidence="8">wild type</strain>
    </source>
</reference>
<proteinExistence type="inferred from homology"/>
<evidence type="ECO:0000256" key="4">
    <source>
        <dbReference type="ARBA" id="ARBA00022989"/>
    </source>
</evidence>
<evidence type="ECO:0000256" key="6">
    <source>
        <dbReference type="RuleBase" id="RU368066"/>
    </source>
</evidence>
<reference evidence="9" key="1">
    <citation type="journal article" date="2002" name="Science">
        <title>The draft genome of Ciona intestinalis: insights into chordate and vertebrate origins.</title>
        <authorList>
            <person name="Dehal P."/>
            <person name="Satou Y."/>
            <person name="Campbell R.K."/>
            <person name="Chapman J."/>
            <person name="Degnan B."/>
            <person name="De Tomaso A."/>
            <person name="Davidson B."/>
            <person name="Di Gregorio A."/>
            <person name="Gelpke M."/>
            <person name="Goodstein D.M."/>
            <person name="Harafuji N."/>
            <person name="Hastings K.E."/>
            <person name="Ho I."/>
            <person name="Hotta K."/>
            <person name="Huang W."/>
            <person name="Kawashima T."/>
            <person name="Lemaire P."/>
            <person name="Martinez D."/>
            <person name="Meinertzhagen I.A."/>
            <person name="Necula S."/>
            <person name="Nonaka M."/>
            <person name="Putnam N."/>
            <person name="Rash S."/>
            <person name="Saiga H."/>
            <person name="Satake M."/>
            <person name="Terry A."/>
            <person name="Yamada L."/>
            <person name="Wang H.G."/>
            <person name="Awazu S."/>
            <person name="Azumi K."/>
            <person name="Boore J."/>
            <person name="Branno M."/>
            <person name="Chin-Bow S."/>
            <person name="DeSantis R."/>
            <person name="Doyle S."/>
            <person name="Francino P."/>
            <person name="Keys D.N."/>
            <person name="Haga S."/>
            <person name="Hayashi H."/>
            <person name="Hino K."/>
            <person name="Imai K.S."/>
            <person name="Inaba K."/>
            <person name="Kano S."/>
            <person name="Kobayashi K."/>
            <person name="Kobayashi M."/>
            <person name="Lee B.I."/>
            <person name="Makabe K.W."/>
            <person name="Manohar C."/>
            <person name="Matassi G."/>
            <person name="Medina M."/>
            <person name="Mochizuki Y."/>
            <person name="Mount S."/>
            <person name="Morishita T."/>
            <person name="Miura S."/>
            <person name="Nakayama A."/>
            <person name="Nishizaka S."/>
            <person name="Nomoto H."/>
            <person name="Ohta F."/>
            <person name="Oishi K."/>
            <person name="Rigoutsos I."/>
            <person name="Sano M."/>
            <person name="Sasaki A."/>
            <person name="Sasakura Y."/>
            <person name="Shoguchi E."/>
            <person name="Shin-i T."/>
            <person name="Spagnuolo A."/>
            <person name="Stainier D."/>
            <person name="Suzuki M.M."/>
            <person name="Tassy O."/>
            <person name="Takatori N."/>
            <person name="Tokuoka M."/>
            <person name="Yagi K."/>
            <person name="Yoshizaki F."/>
            <person name="Wada S."/>
            <person name="Zhang C."/>
            <person name="Hyatt P.D."/>
            <person name="Larimer F."/>
            <person name="Detter C."/>
            <person name="Doggett N."/>
            <person name="Glavina T."/>
            <person name="Hawkins T."/>
            <person name="Richardson P."/>
            <person name="Lucas S."/>
            <person name="Kohara Y."/>
            <person name="Levine M."/>
            <person name="Satoh N."/>
            <person name="Rokhsar D.S."/>
        </authorList>
    </citation>
    <scope>NUCLEOTIDE SEQUENCE [LARGE SCALE GENOMIC DNA]</scope>
</reference>
<dbReference type="Proteomes" id="UP000008144">
    <property type="component" value="Chromosome 7"/>
</dbReference>
<dbReference type="AlphaFoldDB" id="F6ZV03"/>